<dbReference type="InterPro" id="IPR020843">
    <property type="entry name" value="ER"/>
</dbReference>
<keyword evidence="8" id="KW-1185">Reference proteome</keyword>
<evidence type="ECO:0000256" key="1">
    <source>
        <dbReference type="ARBA" id="ARBA00001947"/>
    </source>
</evidence>
<evidence type="ECO:0000313" key="7">
    <source>
        <dbReference type="EMBL" id="AGZ44086.1"/>
    </source>
</evidence>
<evidence type="ECO:0000256" key="2">
    <source>
        <dbReference type="ARBA" id="ARBA00022723"/>
    </source>
</evidence>
<dbReference type="Pfam" id="PF08240">
    <property type="entry name" value="ADH_N"/>
    <property type="match status" value="1"/>
</dbReference>
<dbReference type="eggNOG" id="COG1063">
    <property type="taxonomic scope" value="Bacteria"/>
</dbReference>
<dbReference type="SUPFAM" id="SSF50129">
    <property type="entry name" value="GroES-like"/>
    <property type="match status" value="1"/>
</dbReference>
<evidence type="ECO:0000256" key="3">
    <source>
        <dbReference type="ARBA" id="ARBA00022833"/>
    </source>
</evidence>
<evidence type="ECO:0000256" key="5">
    <source>
        <dbReference type="RuleBase" id="RU361277"/>
    </source>
</evidence>
<dbReference type="STRING" id="1246995.AFR_29125"/>
<dbReference type="SUPFAM" id="SSF51735">
    <property type="entry name" value="NAD(P)-binding Rossmann-fold domains"/>
    <property type="match status" value="1"/>
</dbReference>
<protein>
    <submittedName>
        <fullName evidence="7">Threonine dehydrogenase</fullName>
    </submittedName>
</protein>
<sequence length="343" mass="35683">MTKGAAYEGAGQLRTVSVQVEPPGPGELQIAVAYCGLCGTDLHIAHGNMDARVRTPLVFGHEASGTVAAVGPGVSDWEVGDPLTVMPLIWDGTCAACLAGHQHICQNLTFVGIDSPGALQQRWNVPASIAVRLPAELDLRTAALVEPVAVAVHDVRRSGLQVGDRAVVLGGGPIGVLIACVARQAGADVLIAEIDESRRDRIAGLGFTVSDPAGTDLGAEVERWTGGVGADVVFEVSGAAAAVRSATGLARVRGTIVIVAIHAAPREVDLQRLFWRELRVLGARVYQRSDFERAISLLSLGAIPVSELITDVVPLDRTGDAIADLSAGRAMKILVDVAGQDQA</sequence>
<dbReference type="GO" id="GO:0016491">
    <property type="term" value="F:oxidoreductase activity"/>
    <property type="evidence" value="ECO:0007669"/>
    <property type="project" value="UniProtKB-KW"/>
</dbReference>
<keyword evidence="3 5" id="KW-0862">Zinc</keyword>
<dbReference type="KEGG" id="afs:AFR_29125"/>
<name>U5W840_9ACTN</name>
<dbReference type="SMART" id="SM00829">
    <property type="entry name" value="PKS_ER"/>
    <property type="match status" value="1"/>
</dbReference>
<evidence type="ECO:0000313" key="8">
    <source>
        <dbReference type="Proteomes" id="UP000017746"/>
    </source>
</evidence>
<accession>U5W840</accession>
<comment type="similarity">
    <text evidence="5">Belongs to the zinc-containing alcohol dehydrogenase family.</text>
</comment>
<dbReference type="PANTHER" id="PTHR43401">
    <property type="entry name" value="L-THREONINE 3-DEHYDROGENASE"/>
    <property type="match status" value="1"/>
</dbReference>
<dbReference type="Gene3D" id="3.40.50.720">
    <property type="entry name" value="NAD(P)-binding Rossmann-like Domain"/>
    <property type="match status" value="1"/>
</dbReference>
<dbReference type="RefSeq" id="WP_023560423.1">
    <property type="nucleotide sequence ID" value="NC_022657.1"/>
</dbReference>
<gene>
    <name evidence="7" type="ORF">AFR_29125</name>
</gene>
<evidence type="ECO:0000259" key="6">
    <source>
        <dbReference type="SMART" id="SM00829"/>
    </source>
</evidence>
<dbReference type="Proteomes" id="UP000017746">
    <property type="component" value="Chromosome"/>
</dbReference>
<reference evidence="7 8" key="1">
    <citation type="journal article" date="2014" name="J. Biotechnol.">
        <title>Complete genome sequence of the actinobacterium Actinoplanes friuliensis HAG 010964, producer of the lipopeptide antibiotic friulimycin.</title>
        <authorList>
            <person name="Ruckert C."/>
            <person name="Szczepanowski R."/>
            <person name="Albersmeier A."/>
            <person name="Goesmann A."/>
            <person name="Fischer N."/>
            <person name="Steinkamper A."/>
            <person name="Puhler A."/>
            <person name="Biener R."/>
            <person name="Schwartz D."/>
            <person name="Kalinowski J."/>
        </authorList>
    </citation>
    <scope>NUCLEOTIDE SEQUENCE [LARGE SCALE GENOMIC DNA]</scope>
    <source>
        <strain evidence="7 8">DSM 7358</strain>
    </source>
</reference>
<organism evidence="7 8">
    <name type="scientific">Actinoplanes friuliensis DSM 7358</name>
    <dbReference type="NCBI Taxonomy" id="1246995"/>
    <lineage>
        <taxon>Bacteria</taxon>
        <taxon>Bacillati</taxon>
        <taxon>Actinomycetota</taxon>
        <taxon>Actinomycetes</taxon>
        <taxon>Micromonosporales</taxon>
        <taxon>Micromonosporaceae</taxon>
        <taxon>Actinoplanes</taxon>
    </lineage>
</organism>
<evidence type="ECO:0000256" key="4">
    <source>
        <dbReference type="ARBA" id="ARBA00023002"/>
    </source>
</evidence>
<feature type="domain" description="Enoyl reductase (ER)" evidence="6">
    <location>
        <begin position="9"/>
        <end position="335"/>
    </location>
</feature>
<dbReference type="PATRIC" id="fig|1246995.3.peg.5900"/>
<dbReference type="HOGENOM" id="CLU_026673_11_0_11"/>
<keyword evidence="2 5" id="KW-0479">Metal-binding</keyword>
<dbReference type="InterPro" id="IPR036291">
    <property type="entry name" value="NAD(P)-bd_dom_sf"/>
</dbReference>
<proteinExistence type="inferred from homology"/>
<dbReference type="Gene3D" id="3.90.180.10">
    <property type="entry name" value="Medium-chain alcohol dehydrogenases, catalytic domain"/>
    <property type="match status" value="1"/>
</dbReference>
<dbReference type="InterPro" id="IPR050129">
    <property type="entry name" value="Zn_alcohol_dh"/>
</dbReference>
<dbReference type="GO" id="GO:0008270">
    <property type="term" value="F:zinc ion binding"/>
    <property type="evidence" value="ECO:0007669"/>
    <property type="project" value="InterPro"/>
</dbReference>
<keyword evidence="4" id="KW-0560">Oxidoreductase</keyword>
<dbReference type="InterPro" id="IPR013154">
    <property type="entry name" value="ADH-like_N"/>
</dbReference>
<dbReference type="EMBL" id="CP006272">
    <property type="protein sequence ID" value="AGZ44086.1"/>
    <property type="molecule type" value="Genomic_DNA"/>
</dbReference>
<dbReference type="PANTHER" id="PTHR43401:SF2">
    <property type="entry name" value="L-THREONINE 3-DEHYDROGENASE"/>
    <property type="match status" value="1"/>
</dbReference>
<comment type="cofactor">
    <cofactor evidence="1 5">
        <name>Zn(2+)</name>
        <dbReference type="ChEBI" id="CHEBI:29105"/>
    </cofactor>
</comment>
<dbReference type="InterPro" id="IPR013149">
    <property type="entry name" value="ADH-like_C"/>
</dbReference>
<dbReference type="AlphaFoldDB" id="U5W840"/>
<dbReference type="PROSITE" id="PS00059">
    <property type="entry name" value="ADH_ZINC"/>
    <property type="match status" value="1"/>
</dbReference>
<dbReference type="Pfam" id="PF00107">
    <property type="entry name" value="ADH_zinc_N"/>
    <property type="match status" value="1"/>
</dbReference>
<dbReference type="InterPro" id="IPR002328">
    <property type="entry name" value="ADH_Zn_CS"/>
</dbReference>
<dbReference type="InterPro" id="IPR011032">
    <property type="entry name" value="GroES-like_sf"/>
</dbReference>